<gene>
    <name evidence="6" type="ORF">AACH06_02930</name>
</gene>
<evidence type="ECO:0000259" key="4">
    <source>
        <dbReference type="PROSITE" id="PS50043"/>
    </source>
</evidence>
<dbReference type="Proteomes" id="UP001371218">
    <property type="component" value="Unassembled WGS sequence"/>
</dbReference>
<dbReference type="SMART" id="SM00421">
    <property type="entry name" value="HTH_LUXR"/>
    <property type="match status" value="1"/>
</dbReference>
<accession>A0ABU9BJ46</accession>
<dbReference type="InterPro" id="IPR000792">
    <property type="entry name" value="Tscrpt_reg_LuxR_C"/>
</dbReference>
<dbReference type="InterPro" id="IPR039420">
    <property type="entry name" value="WalR-like"/>
</dbReference>
<dbReference type="PRINTS" id="PR00038">
    <property type="entry name" value="HTHLUXR"/>
</dbReference>
<dbReference type="PROSITE" id="PS50110">
    <property type="entry name" value="RESPONSE_REGULATORY"/>
    <property type="match status" value="1"/>
</dbReference>
<dbReference type="PROSITE" id="PS50043">
    <property type="entry name" value="HTH_LUXR_2"/>
    <property type="match status" value="1"/>
</dbReference>
<evidence type="ECO:0000313" key="6">
    <source>
        <dbReference type="EMBL" id="MEK8029764.1"/>
    </source>
</evidence>
<keyword evidence="1 3" id="KW-0597">Phosphoprotein</keyword>
<dbReference type="SUPFAM" id="SSF52172">
    <property type="entry name" value="CheY-like"/>
    <property type="match status" value="1"/>
</dbReference>
<dbReference type="InterPro" id="IPR058245">
    <property type="entry name" value="NreC/VraR/RcsB-like_REC"/>
</dbReference>
<comment type="caution">
    <text evidence="6">The sequence shown here is derived from an EMBL/GenBank/DDBJ whole genome shotgun (WGS) entry which is preliminary data.</text>
</comment>
<dbReference type="CDD" id="cd06170">
    <property type="entry name" value="LuxR_C_like"/>
    <property type="match status" value="1"/>
</dbReference>
<dbReference type="PANTHER" id="PTHR43214:SF43">
    <property type="entry name" value="TWO-COMPONENT RESPONSE REGULATOR"/>
    <property type="match status" value="1"/>
</dbReference>
<dbReference type="PANTHER" id="PTHR43214">
    <property type="entry name" value="TWO-COMPONENT RESPONSE REGULATOR"/>
    <property type="match status" value="1"/>
</dbReference>
<name>A0ABU9BJ46_9BURK</name>
<feature type="domain" description="Response regulatory" evidence="5">
    <location>
        <begin position="3"/>
        <end position="119"/>
    </location>
</feature>
<organism evidence="6 7">
    <name type="scientific">Ideonella lacteola</name>
    <dbReference type="NCBI Taxonomy" id="2984193"/>
    <lineage>
        <taxon>Bacteria</taxon>
        <taxon>Pseudomonadati</taxon>
        <taxon>Pseudomonadota</taxon>
        <taxon>Betaproteobacteria</taxon>
        <taxon>Burkholderiales</taxon>
        <taxon>Sphaerotilaceae</taxon>
        <taxon>Ideonella</taxon>
    </lineage>
</organism>
<keyword evidence="2" id="KW-0238">DNA-binding</keyword>
<dbReference type="InterPro" id="IPR011006">
    <property type="entry name" value="CheY-like_superfamily"/>
</dbReference>
<evidence type="ECO:0000256" key="3">
    <source>
        <dbReference type="PROSITE-ProRule" id="PRU00169"/>
    </source>
</evidence>
<feature type="modified residue" description="4-aspartylphosphate" evidence="3">
    <location>
        <position position="54"/>
    </location>
</feature>
<evidence type="ECO:0000256" key="1">
    <source>
        <dbReference type="ARBA" id="ARBA00022553"/>
    </source>
</evidence>
<dbReference type="Pfam" id="PF00196">
    <property type="entry name" value="GerE"/>
    <property type="match status" value="1"/>
</dbReference>
<dbReference type="RefSeq" id="WP_341424097.1">
    <property type="nucleotide sequence ID" value="NZ_JBBUTG010000001.1"/>
</dbReference>
<proteinExistence type="predicted"/>
<dbReference type="Gene3D" id="3.40.50.2300">
    <property type="match status" value="1"/>
</dbReference>
<reference evidence="6 7" key="1">
    <citation type="submission" date="2024-04" db="EMBL/GenBank/DDBJ databases">
        <title>Novel species of the genus Ideonella isolated from streams.</title>
        <authorList>
            <person name="Lu H."/>
        </authorList>
    </citation>
    <scope>NUCLEOTIDE SEQUENCE [LARGE SCALE GENOMIC DNA]</scope>
    <source>
        <strain evidence="6 7">DXS29W</strain>
    </source>
</reference>
<protein>
    <submittedName>
        <fullName evidence="6">Response regulator transcription factor</fullName>
    </submittedName>
</protein>
<dbReference type="CDD" id="cd17535">
    <property type="entry name" value="REC_NarL-like"/>
    <property type="match status" value="1"/>
</dbReference>
<evidence type="ECO:0000256" key="2">
    <source>
        <dbReference type="ARBA" id="ARBA00023125"/>
    </source>
</evidence>
<sequence>MIRVLLADDHPVVRSGYWRLLEQSDDIRVVDEASDADTAYAAYAAERPDVLVTDLSMPAGGGLGLIRRVLARQPEARILVFSMHDGPLLVRRAFEAGARGYLTKSSAPERLVDAVRALHAGRRYLDPDLPSGLLHHDPLDEAARLSALSGREFEIFRLLAQGHSPKECADTLKLSAKTVSNHQTVIKEKLGITTSAALVHLAMRHGVISTAGA</sequence>
<dbReference type="InterPro" id="IPR016032">
    <property type="entry name" value="Sig_transdc_resp-reg_C-effctor"/>
</dbReference>
<keyword evidence="7" id="KW-1185">Reference proteome</keyword>
<dbReference type="SUPFAM" id="SSF46894">
    <property type="entry name" value="C-terminal effector domain of the bipartite response regulators"/>
    <property type="match status" value="1"/>
</dbReference>
<feature type="domain" description="HTH luxR-type" evidence="4">
    <location>
        <begin position="141"/>
        <end position="206"/>
    </location>
</feature>
<dbReference type="Pfam" id="PF00072">
    <property type="entry name" value="Response_reg"/>
    <property type="match status" value="1"/>
</dbReference>
<evidence type="ECO:0000259" key="5">
    <source>
        <dbReference type="PROSITE" id="PS50110"/>
    </source>
</evidence>
<evidence type="ECO:0000313" key="7">
    <source>
        <dbReference type="Proteomes" id="UP001371218"/>
    </source>
</evidence>
<dbReference type="InterPro" id="IPR001789">
    <property type="entry name" value="Sig_transdc_resp-reg_receiver"/>
</dbReference>
<dbReference type="EMBL" id="JBBUTG010000001">
    <property type="protein sequence ID" value="MEK8029764.1"/>
    <property type="molecule type" value="Genomic_DNA"/>
</dbReference>
<dbReference type="SMART" id="SM00448">
    <property type="entry name" value="REC"/>
    <property type="match status" value="1"/>
</dbReference>